<evidence type="ECO:0000256" key="1">
    <source>
        <dbReference type="ARBA" id="ARBA00022676"/>
    </source>
</evidence>
<gene>
    <name evidence="5" type="ORF">NITLEN_40093</name>
</gene>
<dbReference type="Gene3D" id="3.40.50.2000">
    <property type="entry name" value="Glycogen Phosphorylase B"/>
    <property type="match status" value="2"/>
</dbReference>
<organism evidence="5 6">
    <name type="scientific">Nitrospira lenta</name>
    <dbReference type="NCBI Taxonomy" id="1436998"/>
    <lineage>
        <taxon>Bacteria</taxon>
        <taxon>Pseudomonadati</taxon>
        <taxon>Nitrospirota</taxon>
        <taxon>Nitrospiria</taxon>
        <taxon>Nitrospirales</taxon>
        <taxon>Nitrospiraceae</taxon>
        <taxon>Nitrospira</taxon>
    </lineage>
</organism>
<dbReference type="FunCoup" id="A0A330L6S6">
    <property type="interactions" value="74"/>
</dbReference>
<dbReference type="InterPro" id="IPR001296">
    <property type="entry name" value="Glyco_trans_1"/>
</dbReference>
<accession>A0A330L6S6</accession>
<feature type="domain" description="Glycosyl transferase family 1" evidence="3">
    <location>
        <begin position="196"/>
        <end position="361"/>
    </location>
</feature>
<evidence type="ECO:0000256" key="2">
    <source>
        <dbReference type="ARBA" id="ARBA00022679"/>
    </source>
</evidence>
<keyword evidence="1" id="KW-0328">Glycosyltransferase</keyword>
<keyword evidence="2 5" id="KW-0808">Transferase</keyword>
<evidence type="ECO:0000313" key="5">
    <source>
        <dbReference type="EMBL" id="SPP65620.1"/>
    </source>
</evidence>
<protein>
    <submittedName>
        <fullName evidence="5">Putative Glycosyltransferase</fullName>
    </submittedName>
</protein>
<dbReference type="GO" id="GO:0016757">
    <property type="term" value="F:glycosyltransferase activity"/>
    <property type="evidence" value="ECO:0007669"/>
    <property type="project" value="UniProtKB-KW"/>
</dbReference>
<dbReference type="CDD" id="cd03801">
    <property type="entry name" value="GT4_PimA-like"/>
    <property type="match status" value="1"/>
</dbReference>
<evidence type="ECO:0000259" key="3">
    <source>
        <dbReference type="Pfam" id="PF00534"/>
    </source>
</evidence>
<dbReference type="EMBL" id="OUNR01000017">
    <property type="protein sequence ID" value="SPP65620.1"/>
    <property type="molecule type" value="Genomic_DNA"/>
</dbReference>
<evidence type="ECO:0000259" key="4">
    <source>
        <dbReference type="Pfam" id="PF13439"/>
    </source>
</evidence>
<dbReference type="InParanoid" id="A0A330L6S6"/>
<dbReference type="InterPro" id="IPR028098">
    <property type="entry name" value="Glyco_trans_4-like_N"/>
</dbReference>
<proteinExistence type="predicted"/>
<dbReference type="SUPFAM" id="SSF53756">
    <property type="entry name" value="UDP-Glycosyltransferase/glycogen phosphorylase"/>
    <property type="match status" value="1"/>
</dbReference>
<dbReference type="Pfam" id="PF13439">
    <property type="entry name" value="Glyco_transf_4"/>
    <property type="match status" value="1"/>
</dbReference>
<name>A0A330L6S6_9BACT</name>
<dbReference type="Proteomes" id="UP000248168">
    <property type="component" value="Unassembled WGS sequence"/>
</dbReference>
<dbReference type="PANTHER" id="PTHR12526:SF510">
    <property type="entry name" value="D-INOSITOL 3-PHOSPHATE GLYCOSYLTRANSFERASE"/>
    <property type="match status" value="1"/>
</dbReference>
<reference evidence="6" key="1">
    <citation type="submission" date="2018-04" db="EMBL/GenBank/DDBJ databases">
        <authorList>
            <person name="Lucker S."/>
            <person name="Sakoula D."/>
        </authorList>
    </citation>
    <scope>NUCLEOTIDE SEQUENCE [LARGE SCALE GENOMIC DNA]</scope>
</reference>
<dbReference type="Pfam" id="PF00534">
    <property type="entry name" value="Glycos_transf_1"/>
    <property type="match status" value="1"/>
</dbReference>
<sequence length="409" mass="45539">MALATLCPRLKVAVLIKRFLRTGGAEKYAMEVVRRLAVSHEVHVFAHEWAFDGPEPITFHKIPRVCRKPAWLNQLFFSYACRRAVGHGFDVVHSFEKVSSFDVMTVQSPCFKSSGLAAEKPWKRILGWLTMSPRKLAWLWLEREQFSDNPARVVIAVSEQVKRNVQAQYPLPDERFRLAYTGVEVPPATGIATKHDRNERRAQWDIGVDDLVVLFVGTEFKRKGLDVLLQGLAKVPRARFKLLIAGGGGERIASYRKLVDRLQLGSEVRFLGLVDGIERIYSIADVYVLPTLADPCPLAPLEAMAAGVATVMSSSTYNGTAELIRQGEAVILSNPQDPEEIASALLTLMNGQVRQQVAEKGQRLMRQLTWEQTAAVTAAAYQDVIQLRRVNRPVAGTVKGAYGCSTTIQ</sequence>
<dbReference type="PANTHER" id="PTHR12526">
    <property type="entry name" value="GLYCOSYLTRANSFERASE"/>
    <property type="match status" value="1"/>
</dbReference>
<evidence type="ECO:0000313" key="6">
    <source>
        <dbReference type="Proteomes" id="UP000248168"/>
    </source>
</evidence>
<feature type="domain" description="Glycosyltransferase subfamily 4-like N-terminal" evidence="4">
    <location>
        <begin position="23"/>
        <end position="184"/>
    </location>
</feature>
<dbReference type="AlphaFoldDB" id="A0A330L6S6"/>
<keyword evidence="6" id="KW-1185">Reference proteome</keyword>